<gene>
    <name evidence="2" type="ORF">N0A02_33520</name>
</gene>
<organism evidence="2 3">
    <name type="scientific">Paraburkholderia acidicola</name>
    <dbReference type="NCBI Taxonomy" id="1912599"/>
    <lineage>
        <taxon>Bacteria</taxon>
        <taxon>Pseudomonadati</taxon>
        <taxon>Pseudomonadota</taxon>
        <taxon>Betaproteobacteria</taxon>
        <taxon>Burkholderiales</taxon>
        <taxon>Burkholderiaceae</taxon>
        <taxon>Paraburkholderia</taxon>
    </lineage>
</organism>
<accession>A0ABV1M1P9</accession>
<evidence type="ECO:0000256" key="1">
    <source>
        <dbReference type="SAM" id="MobiDB-lite"/>
    </source>
</evidence>
<protein>
    <recommendedName>
        <fullName evidence="4">MARCKS-like protein</fullName>
    </recommendedName>
</protein>
<proteinExistence type="predicted"/>
<sequence>MKNIAPESHESPGESDKNRTSRTGHDSHVSPHDTAQAVHDEEEKKKHPASEGELDSSQDKNPVPRGTTRK</sequence>
<feature type="region of interest" description="Disordered" evidence="1">
    <location>
        <begin position="1"/>
        <end position="70"/>
    </location>
</feature>
<geneLocation type="plasmid" evidence="2">
    <name>pl1</name>
</geneLocation>
<dbReference type="Proteomes" id="UP001469089">
    <property type="component" value="Unassembled WGS sequence"/>
</dbReference>
<feature type="compositionally biased region" description="Basic and acidic residues" evidence="1">
    <location>
        <begin position="7"/>
        <end position="31"/>
    </location>
</feature>
<dbReference type="RefSeq" id="WP_349545976.1">
    <property type="nucleotide sequence ID" value="NZ_JAOALG010000003.1"/>
</dbReference>
<evidence type="ECO:0008006" key="4">
    <source>
        <dbReference type="Google" id="ProtNLM"/>
    </source>
</evidence>
<feature type="compositionally biased region" description="Basic and acidic residues" evidence="1">
    <location>
        <begin position="38"/>
        <end position="50"/>
    </location>
</feature>
<evidence type="ECO:0000313" key="3">
    <source>
        <dbReference type="Proteomes" id="UP001469089"/>
    </source>
</evidence>
<name>A0ABV1M1P9_9BURK</name>
<keyword evidence="3" id="KW-1185">Reference proteome</keyword>
<keyword evidence="2" id="KW-0614">Plasmid</keyword>
<comment type="caution">
    <text evidence="2">The sequence shown here is derived from an EMBL/GenBank/DDBJ whole genome shotgun (WGS) entry which is preliminary data.</text>
</comment>
<reference evidence="2 3" key="1">
    <citation type="journal article" date="2024" name="Chem. Sci.">
        <title>Discovery of a lagriamide polyketide by integrated genome mining, isotopic labeling, and untargeted metabolomics.</title>
        <authorList>
            <person name="Fergusson C.H."/>
            <person name="Saulog J."/>
            <person name="Paulo B.S."/>
            <person name="Wilson D.M."/>
            <person name="Liu D.Y."/>
            <person name="Morehouse N.J."/>
            <person name="Waterworth S."/>
            <person name="Barkei J."/>
            <person name="Gray C.A."/>
            <person name="Kwan J.C."/>
            <person name="Eustaquio A.S."/>
            <person name="Linington R.G."/>
        </authorList>
    </citation>
    <scope>NUCLEOTIDE SEQUENCE [LARGE SCALE GENOMIC DNA]</scope>
    <source>
        <strain evidence="2 3">RL17-338-BIF-B</strain>
    </source>
</reference>
<evidence type="ECO:0000313" key="2">
    <source>
        <dbReference type="EMBL" id="MEQ5844380.1"/>
    </source>
</evidence>
<dbReference type="EMBL" id="JAOALG010000003">
    <property type="protein sequence ID" value="MEQ5844380.1"/>
    <property type="molecule type" value="Genomic_DNA"/>
</dbReference>